<name>A0A6N8JNR8_9ACTN</name>
<accession>A0A6N8JNR8</accession>
<comment type="caution">
    <text evidence="2">The sequence shown here is derived from an EMBL/GenBank/DDBJ whole genome shotgun (WGS) entry which is preliminary data.</text>
</comment>
<dbReference type="Proteomes" id="UP000463388">
    <property type="component" value="Unassembled WGS sequence"/>
</dbReference>
<keyword evidence="3" id="KW-1185">Reference proteome</keyword>
<reference evidence="2 3" key="1">
    <citation type="submission" date="2019-12" db="EMBL/GenBank/DDBJ databases">
        <title>Microbes associate with the intestines of laboratory mice.</title>
        <authorList>
            <person name="Navarre W."/>
            <person name="Wong E."/>
        </authorList>
    </citation>
    <scope>NUCLEOTIDE SEQUENCE [LARGE SCALE GENOMIC DNA]</scope>
    <source>
        <strain evidence="2 3">NM66_B29</strain>
    </source>
</reference>
<evidence type="ECO:0000313" key="3">
    <source>
        <dbReference type="Proteomes" id="UP000463388"/>
    </source>
</evidence>
<keyword evidence="1" id="KW-0812">Transmembrane</keyword>
<evidence type="ECO:0000256" key="1">
    <source>
        <dbReference type="SAM" id="Phobius"/>
    </source>
</evidence>
<feature type="transmembrane region" description="Helical" evidence="1">
    <location>
        <begin position="51"/>
        <end position="74"/>
    </location>
</feature>
<dbReference type="AlphaFoldDB" id="A0A6N8JNR8"/>
<feature type="transmembrane region" description="Helical" evidence="1">
    <location>
        <begin position="12"/>
        <end position="39"/>
    </location>
</feature>
<feature type="transmembrane region" description="Helical" evidence="1">
    <location>
        <begin position="115"/>
        <end position="133"/>
    </location>
</feature>
<dbReference type="RefSeq" id="WP_160346712.1">
    <property type="nucleotide sequence ID" value="NZ_WSRR01000022.1"/>
</dbReference>
<proteinExistence type="predicted"/>
<organism evidence="2 3">
    <name type="scientific">Adlercreutzia mucosicola</name>
    <dbReference type="NCBI Taxonomy" id="580026"/>
    <lineage>
        <taxon>Bacteria</taxon>
        <taxon>Bacillati</taxon>
        <taxon>Actinomycetota</taxon>
        <taxon>Coriobacteriia</taxon>
        <taxon>Eggerthellales</taxon>
        <taxon>Eggerthellaceae</taxon>
        <taxon>Adlercreutzia</taxon>
    </lineage>
</organism>
<gene>
    <name evidence="2" type="ORF">GKZ27_08530</name>
</gene>
<feature type="transmembrane region" description="Helical" evidence="1">
    <location>
        <begin position="86"/>
        <end position="109"/>
    </location>
</feature>
<sequence>MTTEQTDSATWYLRMFSYLLMLCGIFGCITGIVVIYQAFAESAPTEATLSLAMLALGVAAVATSGITLAAGIVGRIASRNPRRLSSLYTVAMAGIVGTVVGLGLCYATGDDLPTSLIFNLFLMGICLVVTNNLRKDADRTSA</sequence>
<keyword evidence="1" id="KW-0472">Membrane</keyword>
<keyword evidence="1" id="KW-1133">Transmembrane helix</keyword>
<protein>
    <submittedName>
        <fullName evidence="2">Uncharacterized protein</fullName>
    </submittedName>
</protein>
<dbReference type="OrthoDB" id="3178058at2"/>
<dbReference type="EMBL" id="WSRR01000022">
    <property type="protein sequence ID" value="MVX61498.1"/>
    <property type="molecule type" value="Genomic_DNA"/>
</dbReference>
<evidence type="ECO:0000313" key="2">
    <source>
        <dbReference type="EMBL" id="MVX61498.1"/>
    </source>
</evidence>